<evidence type="ECO:0000313" key="1">
    <source>
        <dbReference type="EMBL" id="KAJ3574515.1"/>
    </source>
</evidence>
<organism evidence="1 2">
    <name type="scientific">Xylaria arbuscula</name>
    <dbReference type="NCBI Taxonomy" id="114810"/>
    <lineage>
        <taxon>Eukaryota</taxon>
        <taxon>Fungi</taxon>
        <taxon>Dikarya</taxon>
        <taxon>Ascomycota</taxon>
        <taxon>Pezizomycotina</taxon>
        <taxon>Sordariomycetes</taxon>
        <taxon>Xylariomycetidae</taxon>
        <taxon>Xylariales</taxon>
        <taxon>Xylariaceae</taxon>
        <taxon>Xylaria</taxon>
    </lineage>
</organism>
<protein>
    <submittedName>
        <fullName evidence="1">Uncharacterized protein</fullName>
    </submittedName>
</protein>
<gene>
    <name evidence="1" type="ORF">NPX13_g4338</name>
</gene>
<name>A0A9W8NGJ2_9PEZI</name>
<dbReference type="EMBL" id="JANPWZ010000606">
    <property type="protein sequence ID" value="KAJ3574515.1"/>
    <property type="molecule type" value="Genomic_DNA"/>
</dbReference>
<proteinExistence type="predicted"/>
<evidence type="ECO:0000313" key="2">
    <source>
        <dbReference type="Proteomes" id="UP001148614"/>
    </source>
</evidence>
<reference evidence="1" key="1">
    <citation type="submission" date="2022-07" db="EMBL/GenBank/DDBJ databases">
        <title>Genome Sequence of Xylaria arbuscula.</title>
        <authorList>
            <person name="Buettner E."/>
        </authorList>
    </citation>
    <scope>NUCLEOTIDE SEQUENCE</scope>
    <source>
        <strain evidence="1">VT107</strain>
    </source>
</reference>
<sequence length="109" mass="11780">MRVHQDDNAPSVRSYRRRRYPHVCLPGNGLLGARESSLLLATDDALAIEPTIGPECTLPYDPDALLLATDGAITLEPEIEPECTLPLDPDAILRGADNALPLGPEIEPE</sequence>
<dbReference type="Proteomes" id="UP001148614">
    <property type="component" value="Unassembled WGS sequence"/>
</dbReference>
<keyword evidence="2" id="KW-1185">Reference proteome</keyword>
<dbReference type="AlphaFoldDB" id="A0A9W8NGJ2"/>
<comment type="caution">
    <text evidence="1">The sequence shown here is derived from an EMBL/GenBank/DDBJ whole genome shotgun (WGS) entry which is preliminary data.</text>
</comment>
<accession>A0A9W8NGJ2</accession>